<dbReference type="RefSeq" id="WP_006862421.1">
    <property type="nucleotide sequence ID" value="NZ_ACCL02000011.1"/>
</dbReference>
<organism evidence="1 2">
    <name type="scientific">Marvinbryantia formatexigens DSM 14469</name>
    <dbReference type="NCBI Taxonomy" id="478749"/>
    <lineage>
        <taxon>Bacteria</taxon>
        <taxon>Bacillati</taxon>
        <taxon>Bacillota</taxon>
        <taxon>Clostridia</taxon>
        <taxon>Lachnospirales</taxon>
        <taxon>Lachnospiraceae</taxon>
        <taxon>Marvinbryantia</taxon>
    </lineage>
</organism>
<name>C6LG76_9FIRM</name>
<protein>
    <submittedName>
        <fullName evidence="1">Uncharacterized protein</fullName>
    </submittedName>
</protein>
<dbReference type="STRING" id="168384.SAMN05660368_03767"/>
<dbReference type="AlphaFoldDB" id="C6LG76"/>
<proteinExistence type="predicted"/>
<comment type="caution">
    <text evidence="1">The sequence shown here is derived from an EMBL/GenBank/DDBJ whole genome shotgun (WGS) entry which is preliminary data.</text>
</comment>
<evidence type="ECO:0000313" key="2">
    <source>
        <dbReference type="Proteomes" id="UP000005561"/>
    </source>
</evidence>
<evidence type="ECO:0000313" key="1">
    <source>
        <dbReference type="EMBL" id="EET60440.1"/>
    </source>
</evidence>
<dbReference type="EMBL" id="ACCL02000011">
    <property type="protein sequence ID" value="EET60440.1"/>
    <property type="molecule type" value="Genomic_DNA"/>
</dbReference>
<dbReference type="Proteomes" id="UP000005561">
    <property type="component" value="Unassembled WGS sequence"/>
</dbReference>
<reference evidence="1" key="1">
    <citation type="submission" date="2009-07" db="EMBL/GenBank/DDBJ databases">
        <authorList>
            <person name="Weinstock G."/>
            <person name="Sodergren E."/>
            <person name="Clifton S."/>
            <person name="Fulton L."/>
            <person name="Fulton B."/>
            <person name="Courtney L."/>
            <person name="Fronick C."/>
            <person name="Harrison M."/>
            <person name="Strong C."/>
            <person name="Farmer C."/>
            <person name="Delahaunty K."/>
            <person name="Markovic C."/>
            <person name="Hall O."/>
            <person name="Minx P."/>
            <person name="Tomlinson C."/>
            <person name="Mitreva M."/>
            <person name="Nelson J."/>
            <person name="Hou S."/>
            <person name="Wollam A."/>
            <person name="Pepin K.H."/>
            <person name="Johnson M."/>
            <person name="Bhonagiri V."/>
            <person name="Nash W.E."/>
            <person name="Warren W."/>
            <person name="Chinwalla A."/>
            <person name="Mardis E.R."/>
            <person name="Wilson R.K."/>
        </authorList>
    </citation>
    <scope>NUCLEOTIDE SEQUENCE [LARGE SCALE GENOMIC DNA]</scope>
    <source>
        <strain evidence="1">DSM 14469</strain>
    </source>
</reference>
<accession>C6LG76</accession>
<dbReference type="OrthoDB" id="2087570at2"/>
<keyword evidence="2" id="KW-1185">Reference proteome</keyword>
<gene>
    <name evidence="1" type="ORF">BRYFOR_07636</name>
</gene>
<sequence length="102" mass="11213">MYRYAFIDVESGMVIGDSHLSGEVERPDLIPVSGDFDLTDKKYVNGEWVEYTPEPVEEKPTEQETINAEILLTQAEILGSQNAVEEALAAILLNQTGGQADV</sequence>